<keyword evidence="1 3" id="KW-0853">WD repeat</keyword>
<dbReference type="InterPro" id="IPR036322">
    <property type="entry name" value="WD40_repeat_dom_sf"/>
</dbReference>
<dbReference type="GO" id="GO:0005680">
    <property type="term" value="C:anaphase-promoting complex"/>
    <property type="evidence" value="ECO:0007669"/>
    <property type="project" value="TreeGrafter"/>
</dbReference>
<dbReference type="GO" id="GO:0031145">
    <property type="term" value="P:anaphase-promoting complex-dependent catabolic process"/>
    <property type="evidence" value="ECO:0007669"/>
    <property type="project" value="TreeGrafter"/>
</dbReference>
<protein>
    <submittedName>
        <fullName evidence="5">WD40-repeat-containing domain protein</fullName>
    </submittedName>
</protein>
<dbReference type="RefSeq" id="XP_046072392.1">
    <property type="nucleotide sequence ID" value="XM_046221800.1"/>
</dbReference>
<proteinExistence type="predicted"/>
<dbReference type="Gene3D" id="2.130.10.10">
    <property type="entry name" value="YVTN repeat-like/Quinoprotein amine dehydrogenase"/>
    <property type="match status" value="2"/>
</dbReference>
<accession>A0AAD4KRQ4</accession>
<evidence type="ECO:0000256" key="3">
    <source>
        <dbReference type="PROSITE-ProRule" id="PRU00221"/>
    </source>
</evidence>
<dbReference type="GO" id="GO:1905786">
    <property type="term" value="P:positive regulation of anaphase-promoting complex-dependent catabolic process"/>
    <property type="evidence" value="ECO:0007669"/>
    <property type="project" value="TreeGrafter"/>
</dbReference>
<evidence type="ECO:0000256" key="2">
    <source>
        <dbReference type="ARBA" id="ARBA00022737"/>
    </source>
</evidence>
<reference evidence="5" key="1">
    <citation type="submission" date="2021-12" db="EMBL/GenBank/DDBJ databases">
        <title>Convergent genome expansion in fungi linked to evolution of root-endophyte symbiosis.</title>
        <authorList>
            <consortium name="DOE Joint Genome Institute"/>
            <person name="Ke Y.-H."/>
            <person name="Bonito G."/>
            <person name="Liao H.-L."/>
            <person name="Looney B."/>
            <person name="Rojas-Flechas A."/>
            <person name="Nash J."/>
            <person name="Hameed K."/>
            <person name="Schadt C."/>
            <person name="Martin F."/>
            <person name="Crous P.W."/>
            <person name="Miettinen O."/>
            <person name="Magnuson J.K."/>
            <person name="Labbe J."/>
            <person name="Jacobson D."/>
            <person name="Doktycz M.J."/>
            <person name="Veneault-Fourrey C."/>
            <person name="Kuo A."/>
            <person name="Mondo S."/>
            <person name="Calhoun S."/>
            <person name="Riley R."/>
            <person name="Ohm R."/>
            <person name="LaButti K."/>
            <person name="Andreopoulos B."/>
            <person name="Pangilinan J."/>
            <person name="Nolan M."/>
            <person name="Tritt A."/>
            <person name="Clum A."/>
            <person name="Lipzen A."/>
            <person name="Daum C."/>
            <person name="Barry K."/>
            <person name="Grigoriev I.V."/>
            <person name="Vilgalys R."/>
        </authorList>
    </citation>
    <scope>NUCLEOTIDE SEQUENCE</scope>
    <source>
        <strain evidence="5">PMI_201</strain>
    </source>
</reference>
<dbReference type="GO" id="GO:1990757">
    <property type="term" value="F:ubiquitin ligase activator activity"/>
    <property type="evidence" value="ECO:0007669"/>
    <property type="project" value="TreeGrafter"/>
</dbReference>
<dbReference type="PANTHER" id="PTHR19918">
    <property type="entry name" value="CELL DIVISION CYCLE 20 CDC20 FIZZY -RELATED"/>
    <property type="match status" value="1"/>
</dbReference>
<dbReference type="InterPro" id="IPR001680">
    <property type="entry name" value="WD40_rpt"/>
</dbReference>
<dbReference type="InterPro" id="IPR015943">
    <property type="entry name" value="WD40/YVTN_repeat-like_dom_sf"/>
</dbReference>
<comment type="caution">
    <text evidence="5">The sequence shown here is derived from an EMBL/GenBank/DDBJ whole genome shotgun (WGS) entry which is preliminary data.</text>
</comment>
<dbReference type="GO" id="GO:0010997">
    <property type="term" value="F:anaphase-promoting complex binding"/>
    <property type="evidence" value="ECO:0007669"/>
    <property type="project" value="InterPro"/>
</dbReference>
<feature type="compositionally biased region" description="Polar residues" evidence="4">
    <location>
        <begin position="646"/>
        <end position="656"/>
    </location>
</feature>
<gene>
    <name evidence="5" type="ORF">BGW36DRAFT_450346</name>
</gene>
<evidence type="ECO:0000256" key="4">
    <source>
        <dbReference type="SAM" id="MobiDB-lite"/>
    </source>
</evidence>
<feature type="repeat" description="WD" evidence="3">
    <location>
        <begin position="509"/>
        <end position="543"/>
    </location>
</feature>
<evidence type="ECO:0000256" key="1">
    <source>
        <dbReference type="ARBA" id="ARBA00022574"/>
    </source>
</evidence>
<name>A0AAD4KRQ4_9EURO</name>
<dbReference type="Pfam" id="PF00400">
    <property type="entry name" value="WD40"/>
    <property type="match status" value="1"/>
</dbReference>
<organism evidence="5 6">
    <name type="scientific">Talaromyces proteolyticus</name>
    <dbReference type="NCBI Taxonomy" id="1131652"/>
    <lineage>
        <taxon>Eukaryota</taxon>
        <taxon>Fungi</taxon>
        <taxon>Dikarya</taxon>
        <taxon>Ascomycota</taxon>
        <taxon>Pezizomycotina</taxon>
        <taxon>Eurotiomycetes</taxon>
        <taxon>Eurotiomycetidae</taxon>
        <taxon>Eurotiales</taxon>
        <taxon>Trichocomaceae</taxon>
        <taxon>Talaromyces</taxon>
        <taxon>Talaromyces sect. Bacilispori</taxon>
    </lineage>
</organism>
<evidence type="ECO:0000313" key="5">
    <source>
        <dbReference type="EMBL" id="KAH8697691.1"/>
    </source>
</evidence>
<keyword evidence="6" id="KW-1185">Reference proteome</keyword>
<dbReference type="AlphaFoldDB" id="A0AAD4KRQ4"/>
<dbReference type="PANTHER" id="PTHR19918:SF5">
    <property type="entry name" value="MEIOSIS-SPECIFIC APC_C ACTIVATOR PROTEIN AMA1"/>
    <property type="match status" value="1"/>
</dbReference>
<dbReference type="GeneID" id="70252087"/>
<evidence type="ECO:0000313" key="6">
    <source>
        <dbReference type="Proteomes" id="UP001201262"/>
    </source>
</evidence>
<dbReference type="InterPro" id="IPR033010">
    <property type="entry name" value="Cdc20/Fizzy"/>
</dbReference>
<feature type="region of interest" description="Disordered" evidence="4">
    <location>
        <begin position="632"/>
        <end position="675"/>
    </location>
</feature>
<feature type="region of interest" description="Disordered" evidence="4">
    <location>
        <begin position="112"/>
        <end position="134"/>
    </location>
</feature>
<dbReference type="EMBL" id="JAJTJA010000006">
    <property type="protein sequence ID" value="KAH8697691.1"/>
    <property type="molecule type" value="Genomic_DNA"/>
</dbReference>
<keyword evidence="2" id="KW-0677">Repeat</keyword>
<dbReference type="PROSITE" id="PS50082">
    <property type="entry name" value="WD_REPEATS_2"/>
    <property type="match status" value="1"/>
</dbReference>
<dbReference type="SUPFAM" id="SSF50978">
    <property type="entry name" value="WD40 repeat-like"/>
    <property type="match status" value="1"/>
</dbReference>
<dbReference type="Proteomes" id="UP001201262">
    <property type="component" value="Unassembled WGS sequence"/>
</dbReference>
<dbReference type="SMART" id="SM00320">
    <property type="entry name" value="WD40"/>
    <property type="match status" value="3"/>
</dbReference>
<sequence>MEIAPYSPSKKSCPSTSRVFHFSKYSQATTLLLDNTITTAPCSSHIKRDSKHRSSTFPLGENLQSFVTLQNQAATKSTSASKQTPIGVNVQLLLTPARERIQGVKRRSAAAYLPARRSHSKSRNRDRFIPWRSDPNASITQHHIRKLPKDLKANEKLVRHQEYSDDPFGRRGSWGILPPYQPNFSQAPHMSPHLVDDQAVPSLYPLQRRQVTPRQVSIGGIWNVGGPSIAIGGPWLGSTDCQKGFPGQKSTTPIHIARYSYENYLSSEEEMEMNQSRLAKAFDVDLTHRQLIICKPITPTNISICPSSPQYERFCPLAWKDCMWKRGELLPCYNAHRCQPKKPYRAVPFCFLPTPYIKDDFYCSVLAYCRTSGLLAYAMMDVVYLWSTSTCGRMAAYAVGHPNEDYVTGLAFSSSAGQRSILAVATRCGYLYLWSTHRPQPRRIWQYPVPISCVAFKQTTTRRLSTIFSGVEAFVEDLAVGDQIGTVWYYCVESSDSSSLSKVTLLARIEAHHGCICGISWSPDGKYLATSGDDDVCLLFDLKRILGEKHSLSLPRPPLIASQLLPSQDSQTGLHSSIHARFLRILRRLSQLETGSSISGSSASSSLLSDLSSFSEVLEPLRALLSIGQDQRVSNPETDGARRRSVTLSGSLQRTVRASESREPSSISSDGHSDSQIPTTAFIPYDSQVHQFVHYSAVKAIAFAPWQPTLLATGGGMSDRTVHFYHTPSGSCLAKIYMWAQVTGLVWSTTRREIAVILGFPEPEHPFRVAVFAWPSCEQIAAIPWNIDAEGQVYPENSVSERALSAISIPNFKNPPFDRYNAPTHPEDECIAVASSDNIRFYRIWRKPHKHFTGSTGVLHSTILESLDGIENPGNEVIR</sequence>